<evidence type="ECO:0000259" key="4">
    <source>
        <dbReference type="Pfam" id="PF23359"/>
    </source>
</evidence>
<dbReference type="AlphaFoldDB" id="A0A2T0SZZ8"/>
<dbReference type="Pfam" id="PF23359">
    <property type="entry name" value="Lsr2_DNA-bd"/>
    <property type="match status" value="1"/>
</dbReference>
<reference evidence="5 6" key="1">
    <citation type="submission" date="2018-03" db="EMBL/GenBank/DDBJ databases">
        <title>Genomic Encyclopedia of Archaeal and Bacterial Type Strains, Phase II (KMG-II): from individual species to whole genera.</title>
        <authorList>
            <person name="Goeker M."/>
        </authorList>
    </citation>
    <scope>NUCLEOTIDE SEQUENCE [LARGE SCALE GENOMIC DNA]</scope>
    <source>
        <strain evidence="5 6">DSM 44720</strain>
    </source>
</reference>
<protein>
    <submittedName>
        <fullName evidence="5">Lsr2 protein</fullName>
    </submittedName>
</protein>
<feature type="region of interest" description="Disordered" evidence="2">
    <location>
        <begin position="54"/>
        <end position="77"/>
    </location>
</feature>
<feature type="domain" description="Lsr2 dimerization" evidence="3">
    <location>
        <begin position="1"/>
        <end position="57"/>
    </location>
</feature>
<name>A0A2T0SZZ8_9PSEU</name>
<dbReference type="Proteomes" id="UP000239494">
    <property type="component" value="Unassembled WGS sequence"/>
</dbReference>
<dbReference type="Gene3D" id="4.10.320.10">
    <property type="entry name" value="E3-binding domain"/>
    <property type="match status" value="1"/>
</dbReference>
<evidence type="ECO:0000259" key="3">
    <source>
        <dbReference type="Pfam" id="PF11774"/>
    </source>
</evidence>
<evidence type="ECO:0000313" key="5">
    <source>
        <dbReference type="EMBL" id="PRY38933.1"/>
    </source>
</evidence>
<dbReference type="InterPro" id="IPR042261">
    <property type="entry name" value="Lsr2-like_dimerization"/>
</dbReference>
<comment type="caution">
    <text evidence="5">The sequence shown here is derived from an EMBL/GenBank/DDBJ whole genome shotgun (WGS) entry which is preliminary data.</text>
</comment>
<dbReference type="InterPro" id="IPR036625">
    <property type="entry name" value="E3-bd_dom_sf"/>
</dbReference>
<dbReference type="EMBL" id="PVTF01000008">
    <property type="protein sequence ID" value="PRY38933.1"/>
    <property type="molecule type" value="Genomic_DNA"/>
</dbReference>
<dbReference type="Gene3D" id="3.30.60.230">
    <property type="entry name" value="Lsr2, dimerization domain"/>
    <property type="match status" value="1"/>
</dbReference>
<dbReference type="InterPro" id="IPR024412">
    <property type="entry name" value="Lsr2_dim_dom"/>
</dbReference>
<dbReference type="Pfam" id="PF11774">
    <property type="entry name" value="Lsr2"/>
    <property type="match status" value="1"/>
</dbReference>
<gene>
    <name evidence="5" type="ORF">CLV43_108333</name>
</gene>
<keyword evidence="6" id="KW-1185">Reference proteome</keyword>
<proteinExistence type="predicted"/>
<sequence length="110" mass="12255">MAYRTVTEFVDDLDGGEAHETVTFGLDGVHYRIDLSEANATRLRQELALFIRHGRRAESTRRSPSATGASAGEAARNRQIRSWAQAAGLPINYRGRIPAEITAMFRARHD</sequence>
<evidence type="ECO:0000256" key="1">
    <source>
        <dbReference type="ARBA" id="ARBA00023125"/>
    </source>
</evidence>
<feature type="domain" description="Lsr2 DNA-binding" evidence="4">
    <location>
        <begin position="74"/>
        <end position="107"/>
    </location>
</feature>
<keyword evidence="1" id="KW-0238">DNA-binding</keyword>
<dbReference type="GO" id="GO:0003677">
    <property type="term" value="F:DNA binding"/>
    <property type="evidence" value="ECO:0007669"/>
    <property type="project" value="UniProtKB-KW"/>
</dbReference>
<dbReference type="OrthoDB" id="3638697at2"/>
<dbReference type="GO" id="GO:0016746">
    <property type="term" value="F:acyltransferase activity"/>
    <property type="evidence" value="ECO:0007669"/>
    <property type="project" value="InterPro"/>
</dbReference>
<organism evidence="5 6">
    <name type="scientific">Umezawaea tangerina</name>
    <dbReference type="NCBI Taxonomy" id="84725"/>
    <lineage>
        <taxon>Bacteria</taxon>
        <taxon>Bacillati</taxon>
        <taxon>Actinomycetota</taxon>
        <taxon>Actinomycetes</taxon>
        <taxon>Pseudonocardiales</taxon>
        <taxon>Pseudonocardiaceae</taxon>
        <taxon>Umezawaea</taxon>
    </lineage>
</organism>
<evidence type="ECO:0000256" key="2">
    <source>
        <dbReference type="SAM" id="MobiDB-lite"/>
    </source>
</evidence>
<evidence type="ECO:0000313" key="6">
    <source>
        <dbReference type="Proteomes" id="UP000239494"/>
    </source>
</evidence>
<accession>A0A2T0SZZ8</accession>
<dbReference type="InterPro" id="IPR055370">
    <property type="entry name" value="Lsr2_DNA-bd"/>
</dbReference>